<evidence type="ECO:0000256" key="1">
    <source>
        <dbReference type="ARBA" id="ARBA00022737"/>
    </source>
</evidence>
<dbReference type="InterPro" id="IPR056884">
    <property type="entry name" value="NPHP3-like_N"/>
</dbReference>
<dbReference type="PANTHER" id="PTHR10039">
    <property type="entry name" value="AMELOGENIN"/>
    <property type="match status" value="1"/>
</dbReference>
<dbReference type="OrthoDB" id="4772757at2759"/>
<reference evidence="4" key="1">
    <citation type="submission" date="2020-02" db="EMBL/GenBank/DDBJ databases">
        <authorList>
            <person name="Palmer J.M."/>
        </authorList>
    </citation>
    <scope>NUCLEOTIDE SEQUENCE</scope>
    <source>
        <strain evidence="4">EPUS1.4</strain>
        <tissue evidence="4">Thallus</tissue>
    </source>
</reference>
<feature type="domain" description="Azaphilone pigments biosynthesis cluster protein L N-terminal" evidence="2">
    <location>
        <begin position="2"/>
        <end position="164"/>
    </location>
</feature>
<dbReference type="EMBL" id="JAACFV010000020">
    <property type="protein sequence ID" value="KAF7511425.1"/>
    <property type="molecule type" value="Genomic_DNA"/>
</dbReference>
<protein>
    <recommendedName>
        <fullName evidence="6">NACHT domain-containing protein</fullName>
    </recommendedName>
</protein>
<dbReference type="Pfam" id="PF17111">
    <property type="entry name" value="PigL_N"/>
    <property type="match status" value="1"/>
</dbReference>
<evidence type="ECO:0000313" key="4">
    <source>
        <dbReference type="EMBL" id="KAF7511425.1"/>
    </source>
</evidence>
<accession>A0A8H7ALL4</accession>
<dbReference type="InterPro" id="IPR031348">
    <property type="entry name" value="PigL_N"/>
</dbReference>
<sequence length="436" mass="48837">MAEALGLASGVAGLVSLGLTVCQGLLRYYGSWKDSEADVASMISSIHNLSETLTHLDRRITAANPSSDTAKEMQQSVDTCQATFQKLDAKLKKINEKVPPGSHGKLERHIRKAMYPFKASTLAKLQETTTDARQNLHLALSVMHFETTSVAAQKLDDVTAGIAQIHIAIALMKLNRDIRDWLDPPDPSSSYNTAASKRSLGTGNWFVDGPYNLWFTQPSSFYWLQGGPGCGKTVLSSTVVTATSLATKQEPSQPILYYYFDFQYPEKQVADNLIRSLIYQLANQNAETRPPLEQLFEDHGHGLRRPSSSNLLGCLKDMLETPSLKYAYIILDALDECKELPELLKILTTIRSWRETRLRLLVTSRPERVIRENIASLDPVAIMIQSDIVDIDIKTHVIGIFNKDSWWEQWSAPIRNSVILTLTRRAKGMFRWVIAS</sequence>
<dbReference type="InterPro" id="IPR027417">
    <property type="entry name" value="P-loop_NTPase"/>
</dbReference>
<keyword evidence="5" id="KW-1185">Reference proteome</keyword>
<proteinExistence type="predicted"/>
<evidence type="ECO:0000313" key="5">
    <source>
        <dbReference type="Proteomes" id="UP000606974"/>
    </source>
</evidence>
<gene>
    <name evidence="4" type="ORF">GJ744_004614</name>
</gene>
<dbReference type="Gene3D" id="3.40.50.300">
    <property type="entry name" value="P-loop containing nucleotide triphosphate hydrolases"/>
    <property type="match status" value="1"/>
</dbReference>
<evidence type="ECO:0008006" key="6">
    <source>
        <dbReference type="Google" id="ProtNLM"/>
    </source>
</evidence>
<comment type="caution">
    <text evidence="4">The sequence shown here is derived from an EMBL/GenBank/DDBJ whole genome shotgun (WGS) entry which is preliminary data.</text>
</comment>
<organism evidence="4 5">
    <name type="scientific">Endocarpon pusillum</name>
    <dbReference type="NCBI Taxonomy" id="364733"/>
    <lineage>
        <taxon>Eukaryota</taxon>
        <taxon>Fungi</taxon>
        <taxon>Dikarya</taxon>
        <taxon>Ascomycota</taxon>
        <taxon>Pezizomycotina</taxon>
        <taxon>Eurotiomycetes</taxon>
        <taxon>Chaetothyriomycetidae</taxon>
        <taxon>Verrucariales</taxon>
        <taxon>Verrucariaceae</taxon>
        <taxon>Endocarpon</taxon>
    </lineage>
</organism>
<name>A0A8H7ALL4_9EURO</name>
<dbReference type="Proteomes" id="UP000606974">
    <property type="component" value="Unassembled WGS sequence"/>
</dbReference>
<dbReference type="Pfam" id="PF24883">
    <property type="entry name" value="NPHP3_N"/>
    <property type="match status" value="1"/>
</dbReference>
<dbReference type="SUPFAM" id="SSF52540">
    <property type="entry name" value="P-loop containing nucleoside triphosphate hydrolases"/>
    <property type="match status" value="1"/>
</dbReference>
<evidence type="ECO:0000259" key="3">
    <source>
        <dbReference type="Pfam" id="PF24883"/>
    </source>
</evidence>
<dbReference type="AlphaFoldDB" id="A0A8H7ALL4"/>
<evidence type="ECO:0000259" key="2">
    <source>
        <dbReference type="Pfam" id="PF17111"/>
    </source>
</evidence>
<feature type="domain" description="Nephrocystin 3-like N-terminal" evidence="3">
    <location>
        <begin position="201"/>
        <end position="365"/>
    </location>
</feature>
<keyword evidence="1" id="KW-0677">Repeat</keyword>
<dbReference type="PANTHER" id="PTHR10039:SF16">
    <property type="entry name" value="GPI INOSITOL-DEACYLASE"/>
    <property type="match status" value="1"/>
</dbReference>